<dbReference type="EMBL" id="CM007367">
    <property type="protein sequence ID" value="OIW08413.1"/>
    <property type="molecule type" value="Genomic_DNA"/>
</dbReference>
<comment type="catalytic activity">
    <reaction evidence="9">
        <text>L-phenylalanine = (E)-cinnamate + NH4(+)</text>
        <dbReference type="Rhea" id="RHEA:21384"/>
        <dbReference type="ChEBI" id="CHEBI:15669"/>
        <dbReference type="ChEBI" id="CHEBI:28938"/>
        <dbReference type="ChEBI" id="CHEBI:58095"/>
        <dbReference type="EC" id="4.3.1.24"/>
    </reaction>
</comment>
<dbReference type="InterPro" id="IPR008913">
    <property type="entry name" value="Znf_CHY"/>
</dbReference>
<dbReference type="InterPro" id="IPR037275">
    <property type="entry name" value="Znf_CTCHY_sf"/>
</dbReference>
<dbReference type="GO" id="GO:0016567">
    <property type="term" value="P:protein ubiquitination"/>
    <property type="evidence" value="ECO:0007669"/>
    <property type="project" value="TreeGrafter"/>
</dbReference>
<dbReference type="GO" id="GO:0006511">
    <property type="term" value="P:ubiquitin-dependent protein catabolic process"/>
    <property type="evidence" value="ECO:0007669"/>
    <property type="project" value="TreeGrafter"/>
</dbReference>
<dbReference type="SUPFAM" id="SSF48557">
    <property type="entry name" value="L-aspartase-like"/>
    <property type="match status" value="1"/>
</dbReference>
<dbReference type="Proteomes" id="UP000188354">
    <property type="component" value="Chromosome LG07"/>
</dbReference>
<keyword evidence="8" id="KW-0585">Phenylalanine catabolism</keyword>
<dbReference type="PROSITE" id="PS51270">
    <property type="entry name" value="ZF_CTCHY"/>
    <property type="match status" value="1"/>
</dbReference>
<dbReference type="Pfam" id="PF05495">
    <property type="entry name" value="zf-CHY"/>
    <property type="match status" value="1"/>
</dbReference>
<feature type="domain" description="CHY-type" evidence="11">
    <location>
        <begin position="192"/>
        <end position="269"/>
    </location>
</feature>
<dbReference type="GO" id="GO:0061630">
    <property type="term" value="F:ubiquitin protein ligase activity"/>
    <property type="evidence" value="ECO:0007669"/>
    <property type="project" value="TreeGrafter"/>
</dbReference>
<evidence type="ECO:0000313" key="13">
    <source>
        <dbReference type="EMBL" id="OIW08413.1"/>
    </source>
</evidence>
<sequence>MESTAMRYQASYCSELQCLANPVTSHAQSAEQHNHDVTQLALISARKTAEAVDILKLMSATYLVALCQAIDLRHLEENLKNTGSGILNLSSSSLQQKIAELKKLVPLLKKKPSEFNPSWEWGPAAVISFCAKYLSFLIRYMENGLVEVYSRNAEWNTGKLLDVAAGYYRYAETTNPGVWFETSEEQDSLEKCLNNNLLVFILKRRCKIRAPCCDEVFDCRHCHNEAKNSVEINHLNCHDFPRHELKTVICSLCDTEQDRNNTTVTNVAYAEPEAGITSFIVSDVKIEEGHPCVESAITIAPFALEVICSLCDIEQDVSEVKVADLTISLIYHVAIDVLDSNKNSVEINHLDRHDIPRHEVKKVICSLYDTKQDVQQYCTSCGVGMRKYYCGTCKFFNDDISKEQYHCDECGICRYVTWKMAVEVYIRNAKRDTGKQVSVYMLTH</sequence>
<reference evidence="13 14" key="1">
    <citation type="journal article" date="2017" name="Plant Biotechnol. J.">
        <title>A comprehensive draft genome sequence for lupin (Lupinus angustifolius), an emerging health food: insights into plant-microbe interactions and legume evolution.</title>
        <authorList>
            <person name="Hane J.K."/>
            <person name="Ming Y."/>
            <person name="Kamphuis L.G."/>
            <person name="Nelson M.N."/>
            <person name="Garg G."/>
            <person name="Atkins C.A."/>
            <person name="Bayer P.E."/>
            <person name="Bravo A."/>
            <person name="Bringans S."/>
            <person name="Cannon S."/>
            <person name="Edwards D."/>
            <person name="Foley R."/>
            <person name="Gao L.L."/>
            <person name="Harrison M.J."/>
            <person name="Huang W."/>
            <person name="Hurgobin B."/>
            <person name="Li S."/>
            <person name="Liu C.W."/>
            <person name="McGrath A."/>
            <person name="Morahan G."/>
            <person name="Murray J."/>
            <person name="Weller J."/>
            <person name="Jian J."/>
            <person name="Singh K.B."/>
        </authorList>
    </citation>
    <scope>NUCLEOTIDE SEQUENCE [LARGE SCALE GENOMIC DNA]</scope>
    <source>
        <strain evidence="14">cv. Tanjil</strain>
        <tissue evidence="13">Whole plant</tissue>
    </source>
</reference>
<comment type="subunit">
    <text evidence="3">Homotetramer.</text>
</comment>
<dbReference type="SUPFAM" id="SSF161219">
    <property type="entry name" value="CHY zinc finger-like"/>
    <property type="match status" value="1"/>
</dbReference>
<comment type="function">
    <text evidence="1">This is a key enzyme of plant metabolism catalyzing the first reaction in the biosynthesis from L-phenylalanine of a wide variety of natural products based on the phenylpropane skeleton.</text>
</comment>
<dbReference type="GO" id="GO:0005634">
    <property type="term" value="C:nucleus"/>
    <property type="evidence" value="ECO:0007669"/>
    <property type="project" value="TreeGrafter"/>
</dbReference>
<name>A0A4P1RD21_LUPAN</name>
<dbReference type="Gramene" id="OIW08413">
    <property type="protein sequence ID" value="OIW08413"/>
    <property type="gene ID" value="TanjilG_03089"/>
</dbReference>
<dbReference type="PANTHER" id="PTHR21319:SF58">
    <property type="entry name" value="E3 UBIQUITIN-PROTEIN LIGASE RZFP34"/>
    <property type="match status" value="1"/>
</dbReference>
<dbReference type="PANTHER" id="PTHR21319">
    <property type="entry name" value="RING FINGER AND CHY ZINC FINGER DOMAIN-CONTAINING PROTEIN 1"/>
    <property type="match status" value="1"/>
</dbReference>
<accession>A0A4P1RD21</accession>
<dbReference type="GO" id="GO:0045548">
    <property type="term" value="F:phenylalanine ammonia-lyase activity"/>
    <property type="evidence" value="ECO:0007669"/>
    <property type="project" value="UniProtKB-EC"/>
</dbReference>
<dbReference type="Pfam" id="PF00221">
    <property type="entry name" value="Lyase_aromatic"/>
    <property type="match status" value="1"/>
</dbReference>
<dbReference type="InterPro" id="IPR017921">
    <property type="entry name" value="Znf_CTCHY"/>
</dbReference>
<evidence type="ECO:0000256" key="2">
    <source>
        <dbReference type="ARBA" id="ARBA00004496"/>
    </source>
</evidence>
<dbReference type="EC" id="4.3.1.24" evidence="4"/>
<dbReference type="STRING" id="3871.A0A4P1RD21"/>
<feature type="domain" description="CTCHY-type" evidence="12">
    <location>
        <begin position="385"/>
        <end position="444"/>
    </location>
</feature>
<organism evidence="13 14">
    <name type="scientific">Lupinus angustifolius</name>
    <name type="common">Narrow-leaved blue lupine</name>
    <dbReference type="NCBI Taxonomy" id="3871"/>
    <lineage>
        <taxon>Eukaryota</taxon>
        <taxon>Viridiplantae</taxon>
        <taxon>Streptophyta</taxon>
        <taxon>Embryophyta</taxon>
        <taxon>Tracheophyta</taxon>
        <taxon>Spermatophyta</taxon>
        <taxon>Magnoliopsida</taxon>
        <taxon>eudicotyledons</taxon>
        <taxon>Gunneridae</taxon>
        <taxon>Pentapetalae</taxon>
        <taxon>rosids</taxon>
        <taxon>fabids</taxon>
        <taxon>Fabales</taxon>
        <taxon>Fabaceae</taxon>
        <taxon>Papilionoideae</taxon>
        <taxon>50 kb inversion clade</taxon>
        <taxon>genistoids sensu lato</taxon>
        <taxon>core genistoids</taxon>
        <taxon>Genisteae</taxon>
        <taxon>Lupinus</taxon>
    </lineage>
</organism>
<feature type="domain" description="CHY-type" evidence="11">
    <location>
        <begin position="351"/>
        <end position="383"/>
    </location>
</feature>
<dbReference type="GO" id="GO:0008270">
    <property type="term" value="F:zinc ion binding"/>
    <property type="evidence" value="ECO:0007669"/>
    <property type="project" value="UniProtKB-KW"/>
</dbReference>
<gene>
    <name evidence="13" type="ORF">TanjilG_03089</name>
</gene>
<dbReference type="PROSITE" id="PS51266">
    <property type="entry name" value="ZF_CHY"/>
    <property type="match status" value="2"/>
</dbReference>
<keyword evidence="5" id="KW-0479">Metal-binding</keyword>
<evidence type="ECO:0000256" key="3">
    <source>
        <dbReference type="ARBA" id="ARBA00011881"/>
    </source>
</evidence>
<dbReference type="AlphaFoldDB" id="A0A4P1RD21"/>
<evidence type="ECO:0000256" key="4">
    <source>
        <dbReference type="ARBA" id="ARBA00012139"/>
    </source>
</evidence>
<evidence type="ECO:0000259" key="12">
    <source>
        <dbReference type="PROSITE" id="PS51270"/>
    </source>
</evidence>
<evidence type="ECO:0000313" key="14">
    <source>
        <dbReference type="Proteomes" id="UP000188354"/>
    </source>
</evidence>
<dbReference type="InterPro" id="IPR037274">
    <property type="entry name" value="Znf_CHY_sf"/>
</dbReference>
<evidence type="ECO:0000256" key="8">
    <source>
        <dbReference type="ARBA" id="ARBA00023232"/>
    </source>
</evidence>
<dbReference type="InterPro" id="IPR008948">
    <property type="entry name" value="L-Aspartase-like"/>
</dbReference>
<evidence type="ECO:0000256" key="6">
    <source>
        <dbReference type="ARBA" id="ARBA00022771"/>
    </source>
</evidence>
<keyword evidence="6 10" id="KW-0863">Zinc-finger</keyword>
<dbReference type="GO" id="GO:0005737">
    <property type="term" value="C:cytoplasm"/>
    <property type="evidence" value="ECO:0007669"/>
    <property type="project" value="UniProtKB-SubCell"/>
</dbReference>
<protein>
    <recommendedName>
        <fullName evidence="4">phenylalanine ammonia-lyase</fullName>
        <ecNumber evidence="4">4.3.1.24</ecNumber>
    </recommendedName>
</protein>
<dbReference type="Gene3D" id="1.20.200.10">
    <property type="entry name" value="Fumarase/aspartase (Central domain)"/>
    <property type="match status" value="1"/>
</dbReference>
<keyword evidence="14" id="KW-1185">Reference proteome</keyword>
<evidence type="ECO:0000259" key="11">
    <source>
        <dbReference type="PROSITE" id="PS51266"/>
    </source>
</evidence>
<comment type="subcellular location">
    <subcellularLocation>
        <location evidence="2">Cytoplasm</location>
    </subcellularLocation>
</comment>
<evidence type="ECO:0000256" key="7">
    <source>
        <dbReference type="ARBA" id="ARBA00022833"/>
    </source>
</evidence>
<evidence type="ECO:0000256" key="1">
    <source>
        <dbReference type="ARBA" id="ARBA00002235"/>
    </source>
</evidence>
<keyword evidence="7" id="KW-0862">Zinc</keyword>
<dbReference type="InterPro" id="IPR001106">
    <property type="entry name" value="Aromatic_Lyase"/>
</dbReference>
<dbReference type="GO" id="GO:0006559">
    <property type="term" value="P:L-phenylalanine catabolic process"/>
    <property type="evidence" value="ECO:0007669"/>
    <property type="project" value="UniProtKB-KW"/>
</dbReference>
<evidence type="ECO:0000256" key="5">
    <source>
        <dbReference type="ARBA" id="ARBA00022723"/>
    </source>
</evidence>
<evidence type="ECO:0000256" key="10">
    <source>
        <dbReference type="PROSITE-ProRule" id="PRU00601"/>
    </source>
</evidence>
<proteinExistence type="predicted"/>
<evidence type="ECO:0000256" key="9">
    <source>
        <dbReference type="ARBA" id="ARBA00023537"/>
    </source>
</evidence>
<dbReference type="SUPFAM" id="SSF161245">
    <property type="entry name" value="Zinc hairpin stack"/>
    <property type="match status" value="1"/>
</dbReference>